<evidence type="ECO:0000313" key="5">
    <source>
        <dbReference type="RefSeq" id="XP_020861004.1"/>
    </source>
</evidence>
<proteinExistence type="predicted"/>
<dbReference type="InterPro" id="IPR056901">
    <property type="entry name" value="CC142_N"/>
</dbReference>
<dbReference type="PANTHER" id="PTHR21436">
    <property type="entry name" value="COILED-COIL DOMAIN-CONTAINING PROTEIN 142"/>
    <property type="match status" value="1"/>
</dbReference>
<reference evidence="5" key="1">
    <citation type="submission" date="2025-08" db="UniProtKB">
        <authorList>
            <consortium name="RefSeq"/>
        </authorList>
    </citation>
    <scope>IDENTIFICATION</scope>
    <source>
        <tissue evidence="5">Spleen</tissue>
    </source>
</reference>
<dbReference type="Pfam" id="PF14923">
    <property type="entry name" value="CCDC142"/>
    <property type="match status" value="1"/>
</dbReference>
<keyword evidence="4" id="KW-1185">Reference proteome</keyword>
<dbReference type="Pfam" id="PF25081">
    <property type="entry name" value="CC142_N"/>
    <property type="match status" value="1"/>
</dbReference>
<feature type="domain" description="CC142 N-terminal" evidence="3">
    <location>
        <begin position="220"/>
        <end position="410"/>
    </location>
</feature>
<name>A0A6P5LXS0_PHACI</name>
<dbReference type="InterPro" id="IPR055350">
    <property type="entry name" value="CCDC142_C"/>
</dbReference>
<evidence type="ECO:0000313" key="4">
    <source>
        <dbReference type="Proteomes" id="UP000515140"/>
    </source>
</evidence>
<feature type="region of interest" description="Disordered" evidence="1">
    <location>
        <begin position="123"/>
        <end position="167"/>
    </location>
</feature>
<evidence type="ECO:0000259" key="2">
    <source>
        <dbReference type="Pfam" id="PF14923"/>
    </source>
</evidence>
<feature type="domain" description="Coiled-coil protein 142 C-terminal" evidence="2">
    <location>
        <begin position="434"/>
        <end position="860"/>
    </location>
</feature>
<dbReference type="KEGG" id="pcw:110221001"/>
<dbReference type="CTD" id="84865"/>
<gene>
    <name evidence="5" type="primary">CCDC142</name>
</gene>
<dbReference type="PANTHER" id="PTHR21436:SF2">
    <property type="entry name" value="COILED-COIL DOMAIN-CONTAINING PROTEIN 142"/>
    <property type="match status" value="1"/>
</dbReference>
<evidence type="ECO:0000256" key="1">
    <source>
        <dbReference type="SAM" id="MobiDB-lite"/>
    </source>
</evidence>
<evidence type="ECO:0000259" key="3">
    <source>
        <dbReference type="Pfam" id="PF25081"/>
    </source>
</evidence>
<dbReference type="Proteomes" id="UP000515140">
    <property type="component" value="Unplaced"/>
</dbReference>
<accession>A0A6P5LXS0</accession>
<sequence length="884" mass="96957">MGVKGRQRASAVAHLGGHFCWGLGGPSTRHVTRTAFVIRLKAQSRPTWRPSLLGAEGILWSARVAIFVLGRERSRGNGEHAAEVGADPDHVMHGRWEFPYHVSLFNKLPGALELFCCQRPPCPRSSRPGPDPAAAMSRTSRSGGFLPPLWPPPPGEPGGVWQDGKLEPGPLWPPRGQLWWTRAIKGQDGAIKEGEEMDLVAWSGRGASQASFSGPRLPSALGRLRAALLRLQREREELLLARDCARSLQATLCFLKAPRPFVALSQLCRELLPHTPHGTTLCLGVHTDPQFRPLALPLGLVIQRLDMAIEEQLKVLGQASPSPALVSQISELLQVLPAYHQVLAVAVGAVPRAAQPFPPSRVLRLLARERGRQGAEKLWRGLRESKLQTQLHKLCREERELLPWLLGLLGDPGAPGSGSRSLGGSRQLWGQYWSLFWAACAQNLGQILGPWEDVQKAVQQLRGALDQASLPQECEKELTSLCHYLLRQALTRIWDQGFCRALGSARGNHGIMPVCWDGTLCMRTADLFQQLFPPLTSALQEQGSAFCQSLGSGPSPLALGLCTLQAATLWFLSKYQQHLALWAPRPLLLLTQRELPLLLCEAEALAALVSEGASVLELDWQLGKEIQRLTAQIQILPEESLCVFSRECGRQAAKGFQLHMPQGRHWRLRLRSELPSIPSDYAELVVGAVLGPVLQGVQGLPPQAQGPPLTQALTALLDAWLNHILTQKIRFSLQGALQLKQDFAVVRGLLEEEQWGLAPELRQALLTLSVFQRADGALLCLLQQPVPGSRTYRGPPCCCSCNKIQTPELPSSSLNSLENLEPPPLHPGVTLVQTAQLLSTLRGGGPSPEAYLAGSQQAWLALRQHRSSRWHLPGFLCMRTSPEP</sequence>
<dbReference type="FunCoup" id="A0A6P5LXS0">
    <property type="interactions" value="58"/>
</dbReference>
<dbReference type="AlphaFoldDB" id="A0A6P5LXS0"/>
<dbReference type="InterPro" id="IPR026700">
    <property type="entry name" value="CCDC142"/>
</dbReference>
<dbReference type="GeneID" id="110221001"/>
<protein>
    <submittedName>
        <fullName evidence="5">Coiled-coil domain-containing protein 142 isoform X1</fullName>
    </submittedName>
</protein>
<dbReference type="RefSeq" id="XP_020861004.1">
    <property type="nucleotide sequence ID" value="XM_021005345.1"/>
</dbReference>
<dbReference type="InParanoid" id="A0A6P5LXS0"/>
<organism evidence="4 5">
    <name type="scientific">Phascolarctos cinereus</name>
    <name type="common">Koala</name>
    <dbReference type="NCBI Taxonomy" id="38626"/>
    <lineage>
        <taxon>Eukaryota</taxon>
        <taxon>Metazoa</taxon>
        <taxon>Chordata</taxon>
        <taxon>Craniata</taxon>
        <taxon>Vertebrata</taxon>
        <taxon>Euteleostomi</taxon>
        <taxon>Mammalia</taxon>
        <taxon>Metatheria</taxon>
        <taxon>Diprotodontia</taxon>
        <taxon>Phascolarctidae</taxon>
        <taxon>Phascolarctos</taxon>
    </lineage>
</organism>